<evidence type="ECO:0000313" key="2">
    <source>
        <dbReference type="Proteomes" id="UP000037035"/>
    </source>
</evidence>
<dbReference type="AlphaFoldDB" id="A0A0L6VBJ3"/>
<gene>
    <name evidence="1" type="ORF">VP01_203g5</name>
</gene>
<dbReference type="EMBL" id="LAVV01006882">
    <property type="protein sequence ID" value="KNZ57917.1"/>
    <property type="molecule type" value="Genomic_DNA"/>
</dbReference>
<dbReference type="Proteomes" id="UP000037035">
    <property type="component" value="Unassembled WGS sequence"/>
</dbReference>
<organism evidence="1 2">
    <name type="scientific">Puccinia sorghi</name>
    <dbReference type="NCBI Taxonomy" id="27349"/>
    <lineage>
        <taxon>Eukaryota</taxon>
        <taxon>Fungi</taxon>
        <taxon>Dikarya</taxon>
        <taxon>Basidiomycota</taxon>
        <taxon>Pucciniomycotina</taxon>
        <taxon>Pucciniomycetes</taxon>
        <taxon>Pucciniales</taxon>
        <taxon>Pucciniaceae</taxon>
        <taxon>Puccinia</taxon>
    </lineage>
</organism>
<dbReference type="VEuPathDB" id="FungiDB:VP01_203g5"/>
<name>A0A0L6VBJ3_9BASI</name>
<accession>A0A0L6VBJ3</accession>
<sequence length="155" mass="18084">MFYYFSTNFVDLVARGRQLHINKFSKLKNEFINCGGFTNESHLGRQLLHYLHSFHTTEVQTMLRNFKPITSRAPDFTCHLVIIYWSWCLKQYEDKNKEFRFTTGGKITSGIANLKFASNTLCKKPLRPRCTQTNCFGPYPAAKCVRISFSHQTKI</sequence>
<comment type="caution">
    <text evidence="1">The sequence shown here is derived from an EMBL/GenBank/DDBJ whole genome shotgun (WGS) entry which is preliminary data.</text>
</comment>
<proteinExistence type="predicted"/>
<protein>
    <submittedName>
        <fullName evidence="1">Uncharacterized protein</fullName>
    </submittedName>
</protein>
<reference evidence="1 2" key="1">
    <citation type="submission" date="2015-08" db="EMBL/GenBank/DDBJ databases">
        <title>Next Generation Sequencing and Analysis of the Genome of Puccinia sorghi L Schw, the Causal Agent of Maize Common Rust.</title>
        <authorList>
            <person name="Rochi L."/>
            <person name="Burguener G."/>
            <person name="Darino M."/>
            <person name="Turjanski A."/>
            <person name="Kreff E."/>
            <person name="Dieguez M.J."/>
            <person name="Sacco F."/>
        </authorList>
    </citation>
    <scope>NUCLEOTIDE SEQUENCE [LARGE SCALE GENOMIC DNA]</scope>
    <source>
        <strain evidence="1 2">RO10H11247</strain>
    </source>
</reference>
<keyword evidence="2" id="KW-1185">Reference proteome</keyword>
<evidence type="ECO:0000313" key="1">
    <source>
        <dbReference type="EMBL" id="KNZ57917.1"/>
    </source>
</evidence>